<gene>
    <name evidence="3" type="ORF">GQ43DRAFT_289241</name>
</gene>
<dbReference type="Pfam" id="PF18596">
    <property type="entry name" value="Sld7_C"/>
    <property type="match status" value="1"/>
</dbReference>
<dbReference type="OrthoDB" id="4205424at2759"/>
<feature type="compositionally biased region" description="Polar residues" evidence="1">
    <location>
        <begin position="197"/>
        <end position="209"/>
    </location>
</feature>
<proteinExistence type="predicted"/>
<name>A0A9P4MRH0_9PLEO</name>
<evidence type="ECO:0000313" key="3">
    <source>
        <dbReference type="EMBL" id="KAF2203004.1"/>
    </source>
</evidence>
<accession>A0A9P4MRH0</accession>
<evidence type="ECO:0000259" key="2">
    <source>
        <dbReference type="Pfam" id="PF18596"/>
    </source>
</evidence>
<organism evidence="3 4">
    <name type="scientific">Delitschia confertaspora ATCC 74209</name>
    <dbReference type="NCBI Taxonomy" id="1513339"/>
    <lineage>
        <taxon>Eukaryota</taxon>
        <taxon>Fungi</taxon>
        <taxon>Dikarya</taxon>
        <taxon>Ascomycota</taxon>
        <taxon>Pezizomycotina</taxon>
        <taxon>Dothideomycetes</taxon>
        <taxon>Pleosporomycetidae</taxon>
        <taxon>Pleosporales</taxon>
        <taxon>Delitschiaceae</taxon>
        <taxon>Delitschia</taxon>
    </lineage>
</organism>
<feature type="region of interest" description="Disordered" evidence="1">
    <location>
        <begin position="190"/>
        <end position="225"/>
    </location>
</feature>
<dbReference type="AlphaFoldDB" id="A0A9P4MRH0"/>
<feature type="compositionally biased region" description="Polar residues" evidence="1">
    <location>
        <begin position="281"/>
        <end position="298"/>
    </location>
</feature>
<dbReference type="Proteomes" id="UP000799536">
    <property type="component" value="Unassembled WGS sequence"/>
</dbReference>
<keyword evidence="4" id="KW-1185">Reference proteome</keyword>
<evidence type="ECO:0000256" key="1">
    <source>
        <dbReference type="SAM" id="MobiDB-lite"/>
    </source>
</evidence>
<feature type="domain" description="Sld7 C-terminal" evidence="2">
    <location>
        <begin position="336"/>
        <end position="437"/>
    </location>
</feature>
<evidence type="ECO:0000313" key="4">
    <source>
        <dbReference type="Proteomes" id="UP000799536"/>
    </source>
</evidence>
<feature type="region of interest" description="Disordered" evidence="1">
    <location>
        <begin position="140"/>
        <end position="162"/>
    </location>
</feature>
<sequence length="493" mass="53778">MADFWRGNILLPNGETINDVSLASSEAAPTPKLPPTPLRFLSTVNTARIPLYLAAGPSFEVWTSSEDTQEWFYSLLSSKTGILENGLGNASAQDWWSYLRSQSPIGILARVDVEHTSEPGQGPRVTEILFYGTISKCPSIGLPTPPRSSNTSPGSHRESNEDLPQLRVHALPLSSDLLLSSQIPDVSIPLKPAGATENPSESQYLSSRFSRAPAHTTSPKKKRDIFEEATQARKKAKRKGGESISAAAARFDNTKPTAVQRKLSIDIKGLILPDLKGPNTADLSAQPRSRTHSRSGSISHDARPSSRKGLLDGAGKRSSLSQVANVPVEPEEPTIESRNKEALSRVVMAAMRMYGLQQRKKTNRSHRESVSVAVAHDRSDEQINAEEAAKDEEYKLIYHQTFKGAALALRKHIKTKPLHPFPDILQDTVEKLLAIFCVDPLTEPLPTEETIGFLTTPSVALRANPFDAPSSAIKTTDTIRVPVPSPTPHGKHT</sequence>
<reference evidence="3" key="1">
    <citation type="journal article" date="2020" name="Stud. Mycol.">
        <title>101 Dothideomycetes genomes: a test case for predicting lifestyles and emergence of pathogens.</title>
        <authorList>
            <person name="Haridas S."/>
            <person name="Albert R."/>
            <person name="Binder M."/>
            <person name="Bloem J."/>
            <person name="Labutti K."/>
            <person name="Salamov A."/>
            <person name="Andreopoulos B."/>
            <person name="Baker S."/>
            <person name="Barry K."/>
            <person name="Bills G."/>
            <person name="Bluhm B."/>
            <person name="Cannon C."/>
            <person name="Castanera R."/>
            <person name="Culley D."/>
            <person name="Daum C."/>
            <person name="Ezra D."/>
            <person name="Gonzalez J."/>
            <person name="Henrissat B."/>
            <person name="Kuo A."/>
            <person name="Liang C."/>
            <person name="Lipzen A."/>
            <person name="Lutzoni F."/>
            <person name="Magnuson J."/>
            <person name="Mondo S."/>
            <person name="Nolan M."/>
            <person name="Ohm R."/>
            <person name="Pangilinan J."/>
            <person name="Park H.-J."/>
            <person name="Ramirez L."/>
            <person name="Alfaro M."/>
            <person name="Sun H."/>
            <person name="Tritt A."/>
            <person name="Yoshinaga Y."/>
            <person name="Zwiers L.-H."/>
            <person name="Turgeon B."/>
            <person name="Goodwin S."/>
            <person name="Spatafora J."/>
            <person name="Crous P."/>
            <person name="Grigoriev I."/>
        </authorList>
    </citation>
    <scope>NUCLEOTIDE SEQUENCE</scope>
    <source>
        <strain evidence="3">ATCC 74209</strain>
    </source>
</reference>
<dbReference type="EMBL" id="ML993916">
    <property type="protein sequence ID" value="KAF2203004.1"/>
    <property type="molecule type" value="Genomic_DNA"/>
</dbReference>
<feature type="region of interest" description="Disordered" evidence="1">
    <location>
        <begin position="473"/>
        <end position="493"/>
    </location>
</feature>
<protein>
    <recommendedName>
        <fullName evidence="2">Sld7 C-terminal domain-containing protein</fullName>
    </recommendedName>
</protein>
<feature type="region of interest" description="Disordered" evidence="1">
    <location>
        <begin position="276"/>
        <end position="340"/>
    </location>
</feature>
<comment type="caution">
    <text evidence="3">The sequence shown here is derived from an EMBL/GenBank/DDBJ whole genome shotgun (WGS) entry which is preliminary data.</text>
</comment>
<dbReference type="InterPro" id="IPR041260">
    <property type="entry name" value="Sld7_C"/>
</dbReference>